<protein>
    <submittedName>
        <fullName evidence="2">Uncharacterized protein</fullName>
    </submittedName>
</protein>
<comment type="caution">
    <text evidence="2">The sequence shown here is derived from an EMBL/GenBank/DDBJ whole genome shotgun (WGS) entry which is preliminary data.</text>
</comment>
<feature type="region of interest" description="Disordered" evidence="1">
    <location>
        <begin position="188"/>
        <end position="301"/>
    </location>
</feature>
<evidence type="ECO:0000313" key="3">
    <source>
        <dbReference type="Proteomes" id="UP001165065"/>
    </source>
</evidence>
<evidence type="ECO:0000313" key="2">
    <source>
        <dbReference type="EMBL" id="GMI48380.1"/>
    </source>
</evidence>
<feature type="compositionally biased region" description="Basic residues" evidence="1">
    <location>
        <begin position="247"/>
        <end position="257"/>
    </location>
</feature>
<accession>A0A9W7GN61</accession>
<dbReference type="EMBL" id="BRYA01000389">
    <property type="protein sequence ID" value="GMI48380.1"/>
    <property type="molecule type" value="Genomic_DNA"/>
</dbReference>
<gene>
    <name evidence="2" type="ORF">TrCOL_g10821</name>
</gene>
<keyword evidence="3" id="KW-1185">Reference proteome</keyword>
<dbReference type="OrthoDB" id="10531405at2759"/>
<feature type="compositionally biased region" description="Low complexity" evidence="1">
    <location>
        <begin position="270"/>
        <end position="294"/>
    </location>
</feature>
<dbReference type="AlphaFoldDB" id="A0A9W7GN61"/>
<proteinExistence type="predicted"/>
<organism evidence="2 3">
    <name type="scientific">Triparma columacea</name>
    <dbReference type="NCBI Taxonomy" id="722753"/>
    <lineage>
        <taxon>Eukaryota</taxon>
        <taxon>Sar</taxon>
        <taxon>Stramenopiles</taxon>
        <taxon>Ochrophyta</taxon>
        <taxon>Bolidophyceae</taxon>
        <taxon>Parmales</taxon>
        <taxon>Triparmaceae</taxon>
        <taxon>Triparma</taxon>
    </lineage>
</organism>
<reference evidence="3" key="1">
    <citation type="journal article" date="2023" name="Commun. Biol.">
        <title>Genome analysis of Parmales, the sister group of diatoms, reveals the evolutionary specialization of diatoms from phago-mixotrophs to photoautotrophs.</title>
        <authorList>
            <person name="Ban H."/>
            <person name="Sato S."/>
            <person name="Yoshikawa S."/>
            <person name="Yamada K."/>
            <person name="Nakamura Y."/>
            <person name="Ichinomiya M."/>
            <person name="Sato N."/>
            <person name="Blanc-Mathieu R."/>
            <person name="Endo H."/>
            <person name="Kuwata A."/>
            <person name="Ogata H."/>
        </authorList>
    </citation>
    <scope>NUCLEOTIDE SEQUENCE [LARGE SCALE GENOMIC DNA]</scope>
</reference>
<name>A0A9W7GN61_9STRA</name>
<sequence length="301" mass="34211">MMTTMFKDDFFDEPFLYRSFQPSWGVDRCSPFMKTSLFSPNWLALEDACEKRRQRRETEARMKALAEHAAYHQARKRQIKRMRQQRALQQAFVPTALSESHSQTFPQSHSTSVLYRSDGSNKWESRIEKKNDTHGNFKTYVTDTFTDKDGQKRIRKRQKHVLKGASDAEVLDRFEGASKDGWDEVWEKGGLGDRMEGGSNLLTASETKETETKEAEMKEAEMKETETKGGNSTMTAMTKKEEAKGKREGKRKPKKNKVLLEDASDDESDVSSVSTASTSTSSLSSGAKSSLPSDWMVPVEE</sequence>
<dbReference type="Proteomes" id="UP001165065">
    <property type="component" value="Unassembled WGS sequence"/>
</dbReference>
<feature type="compositionally biased region" description="Basic and acidic residues" evidence="1">
    <location>
        <begin position="206"/>
        <end position="227"/>
    </location>
</feature>
<evidence type="ECO:0000256" key="1">
    <source>
        <dbReference type="SAM" id="MobiDB-lite"/>
    </source>
</evidence>